<feature type="compositionally biased region" description="Low complexity" evidence="2">
    <location>
        <begin position="299"/>
        <end position="310"/>
    </location>
</feature>
<dbReference type="Proteomes" id="UP001151760">
    <property type="component" value="Unassembled WGS sequence"/>
</dbReference>
<feature type="compositionally biased region" description="Polar residues" evidence="2">
    <location>
        <begin position="463"/>
        <end position="486"/>
    </location>
</feature>
<sequence length="502" mass="56136">MSAKDYIAIQTCKLTQEEFNDFLALSPIPPEYDVMLPKSNQTIFDAPSGYVELYTHSFSLSNLRLPLTKFFCEVLQYFQIHISRLNPFGYAKLTTFVVMCKAYGCEPSVELFRGFFNLCRGGKWFTFAKRPEKHISQLFPRVITRIEGWKGRFFFVQSSIIPAEYPQLLLEHNRRDSKSYKDKLPSNIEKNPMFQRLEMAFRDFICAENEEDLSFLPKEPSPGLGTGLPSMSVNTKPPSVDVEPSLKLSEDTTNSGGSPKPEVFVVHPGSVAARIKDRKCKTREGSSRPPMKRKLAPGSSSSFATRSKASSSKDDTPFLAVSDDDEGLPDVIEKIRRECDVMEERERAWEEECKELRSKCEAAMTNFEKNPCVVSLSALESKVASLEAEKARLEAVEASLKKEVDDVKLKGYCPSYKKEHTQAGNDLATATFSWLLEFVSDPSAPIKVLLSKKPPTLQRPVPSKTQVLVPSSQRAIPSSAPASNLMSPHAAISSVKPQSSQS</sequence>
<evidence type="ECO:0000256" key="1">
    <source>
        <dbReference type="SAM" id="Coils"/>
    </source>
</evidence>
<feature type="coiled-coil region" evidence="1">
    <location>
        <begin position="332"/>
        <end position="410"/>
    </location>
</feature>
<keyword evidence="5" id="KW-1185">Reference proteome</keyword>
<evidence type="ECO:0000256" key="2">
    <source>
        <dbReference type="SAM" id="MobiDB-lite"/>
    </source>
</evidence>
<dbReference type="PANTHER" id="PTHR31099">
    <property type="entry name" value="OS06G0165300 PROTEIN"/>
    <property type="match status" value="1"/>
</dbReference>
<dbReference type="Pfam" id="PF04195">
    <property type="entry name" value="Transposase_28"/>
    <property type="match status" value="1"/>
</dbReference>
<name>A0ABQ5BPD4_9ASTR</name>
<feature type="domain" description="Transposase (putative) gypsy type" evidence="3">
    <location>
        <begin position="57"/>
        <end position="120"/>
    </location>
</feature>
<feature type="region of interest" description="Disordered" evidence="2">
    <location>
        <begin position="453"/>
        <end position="502"/>
    </location>
</feature>
<evidence type="ECO:0000313" key="4">
    <source>
        <dbReference type="EMBL" id="GJT15657.1"/>
    </source>
</evidence>
<protein>
    <recommendedName>
        <fullName evidence="3">Transposase (putative) gypsy type domain-containing protein</fullName>
    </recommendedName>
</protein>
<gene>
    <name evidence="4" type="ORF">Tco_0874363</name>
</gene>
<comment type="caution">
    <text evidence="4">The sequence shown here is derived from an EMBL/GenBank/DDBJ whole genome shotgun (WGS) entry which is preliminary data.</text>
</comment>
<dbReference type="InterPro" id="IPR007321">
    <property type="entry name" value="Transposase_28"/>
</dbReference>
<evidence type="ECO:0000259" key="3">
    <source>
        <dbReference type="Pfam" id="PF04195"/>
    </source>
</evidence>
<dbReference type="PANTHER" id="PTHR31099:SF28">
    <property type="entry name" value="F5J5.12"/>
    <property type="match status" value="1"/>
</dbReference>
<evidence type="ECO:0000313" key="5">
    <source>
        <dbReference type="Proteomes" id="UP001151760"/>
    </source>
</evidence>
<reference evidence="4" key="1">
    <citation type="journal article" date="2022" name="Int. J. Mol. Sci.">
        <title>Draft Genome of Tanacetum Coccineum: Genomic Comparison of Closely Related Tanacetum-Family Plants.</title>
        <authorList>
            <person name="Yamashiro T."/>
            <person name="Shiraishi A."/>
            <person name="Nakayama K."/>
            <person name="Satake H."/>
        </authorList>
    </citation>
    <scope>NUCLEOTIDE SEQUENCE</scope>
</reference>
<reference evidence="4" key="2">
    <citation type="submission" date="2022-01" db="EMBL/GenBank/DDBJ databases">
        <authorList>
            <person name="Yamashiro T."/>
            <person name="Shiraishi A."/>
            <person name="Satake H."/>
            <person name="Nakayama K."/>
        </authorList>
    </citation>
    <scope>NUCLEOTIDE SEQUENCE</scope>
</reference>
<keyword evidence="1" id="KW-0175">Coiled coil</keyword>
<organism evidence="4 5">
    <name type="scientific">Tanacetum coccineum</name>
    <dbReference type="NCBI Taxonomy" id="301880"/>
    <lineage>
        <taxon>Eukaryota</taxon>
        <taxon>Viridiplantae</taxon>
        <taxon>Streptophyta</taxon>
        <taxon>Embryophyta</taxon>
        <taxon>Tracheophyta</taxon>
        <taxon>Spermatophyta</taxon>
        <taxon>Magnoliopsida</taxon>
        <taxon>eudicotyledons</taxon>
        <taxon>Gunneridae</taxon>
        <taxon>Pentapetalae</taxon>
        <taxon>asterids</taxon>
        <taxon>campanulids</taxon>
        <taxon>Asterales</taxon>
        <taxon>Asteraceae</taxon>
        <taxon>Asteroideae</taxon>
        <taxon>Anthemideae</taxon>
        <taxon>Anthemidinae</taxon>
        <taxon>Tanacetum</taxon>
    </lineage>
</organism>
<feature type="region of interest" description="Disordered" evidence="2">
    <location>
        <begin position="216"/>
        <end position="324"/>
    </location>
</feature>
<dbReference type="EMBL" id="BQNB010013413">
    <property type="protein sequence ID" value="GJT15657.1"/>
    <property type="molecule type" value="Genomic_DNA"/>
</dbReference>
<proteinExistence type="predicted"/>
<accession>A0ABQ5BPD4</accession>